<evidence type="ECO:0000313" key="8">
    <source>
        <dbReference type="Proteomes" id="UP001208689"/>
    </source>
</evidence>
<dbReference type="Pfam" id="PF07992">
    <property type="entry name" value="Pyr_redox_2"/>
    <property type="match status" value="1"/>
</dbReference>
<keyword evidence="5" id="KW-0676">Redox-active center</keyword>
<dbReference type="EMBL" id="CP104013">
    <property type="protein sequence ID" value="UYP46009.1"/>
    <property type="molecule type" value="Genomic_DNA"/>
</dbReference>
<dbReference type="SUPFAM" id="SSF51905">
    <property type="entry name" value="FAD/NAD(P)-binding domain"/>
    <property type="match status" value="1"/>
</dbReference>
<dbReference type="PANTHER" id="PTHR48105">
    <property type="entry name" value="THIOREDOXIN REDUCTASE 1-RELATED-RELATED"/>
    <property type="match status" value="1"/>
</dbReference>
<evidence type="ECO:0000256" key="2">
    <source>
        <dbReference type="ARBA" id="ARBA00022827"/>
    </source>
</evidence>
<protein>
    <submittedName>
        <fullName evidence="7">Sulfide dehydrogenase subunit alpha</fullName>
        <ecNumber evidence="7">1.8.1.19</ecNumber>
    </submittedName>
</protein>
<evidence type="ECO:0000259" key="6">
    <source>
        <dbReference type="Pfam" id="PF07992"/>
    </source>
</evidence>
<dbReference type="InterPro" id="IPR023753">
    <property type="entry name" value="FAD/NAD-binding_dom"/>
</dbReference>
<keyword evidence="1" id="KW-0285">Flavoprotein</keyword>
<dbReference type="InterPro" id="IPR008255">
    <property type="entry name" value="Pyr_nucl-diS_OxRdtase_2_AS"/>
</dbReference>
<dbReference type="Proteomes" id="UP001208689">
    <property type="component" value="Chromosome"/>
</dbReference>
<dbReference type="PRINTS" id="PR00469">
    <property type="entry name" value="PNDRDTASEII"/>
</dbReference>
<feature type="domain" description="FAD/NAD(P)-binding" evidence="6">
    <location>
        <begin position="10"/>
        <end position="303"/>
    </location>
</feature>
<keyword evidence="2" id="KW-0274">FAD</keyword>
<name>A0ABY6HTY9_9ARCH</name>
<dbReference type="Gene3D" id="3.50.50.60">
    <property type="entry name" value="FAD/NAD(P)-binding domain"/>
    <property type="match status" value="2"/>
</dbReference>
<dbReference type="EC" id="1.8.1.19" evidence="7"/>
<dbReference type="InterPro" id="IPR050097">
    <property type="entry name" value="Ferredoxin-NADP_redctase_2"/>
</dbReference>
<dbReference type="PROSITE" id="PS00573">
    <property type="entry name" value="PYRIDINE_REDOX_2"/>
    <property type="match status" value="1"/>
</dbReference>
<sequence>MIQDHQSNSFDVIVIGAGPAGLSAAIYLSRAGLSTLIVDESAPAGGQVKTTSIVANYPGFIEPISGLQLSSNMKEQAEIFGTKFELASDITDYCFKDEIKWIEIDEDEKFYSKFILVATGSSPRFLGLPGEKELRGNGLSYCATCDGEFYKDKDIFVIGGGNSAMEESLLLLKHVRSLTVIHQFDHLQAERITADKVLSNPKVQVLWSHEPRSFNLEGDKISVEIEDLKTGEKTTISRDGVFIFVGMLPNSDFLLNRPVNLALNSYHYIKTDLHMKTNLSGVYAAGDIRDKSYRQITTAVADGTIAALEIIKNS</sequence>
<dbReference type="PRINTS" id="PR00368">
    <property type="entry name" value="FADPNR"/>
</dbReference>
<evidence type="ECO:0000313" key="7">
    <source>
        <dbReference type="EMBL" id="UYP46009.1"/>
    </source>
</evidence>
<organism evidence="7 8">
    <name type="scientific">Candidatus Lokiarchaeum ossiferum</name>
    <dbReference type="NCBI Taxonomy" id="2951803"/>
    <lineage>
        <taxon>Archaea</taxon>
        <taxon>Promethearchaeati</taxon>
        <taxon>Promethearchaeota</taxon>
        <taxon>Promethearchaeia</taxon>
        <taxon>Promethearchaeales</taxon>
        <taxon>Promethearchaeaceae</taxon>
        <taxon>Candidatus Lokiarchaeum</taxon>
    </lineage>
</organism>
<keyword evidence="4" id="KW-1015">Disulfide bond</keyword>
<dbReference type="InterPro" id="IPR036188">
    <property type="entry name" value="FAD/NAD-bd_sf"/>
</dbReference>
<keyword evidence="8" id="KW-1185">Reference proteome</keyword>
<accession>A0ABY6HTY9</accession>
<evidence type="ECO:0000256" key="1">
    <source>
        <dbReference type="ARBA" id="ARBA00022630"/>
    </source>
</evidence>
<dbReference type="GO" id="GO:0016491">
    <property type="term" value="F:oxidoreductase activity"/>
    <property type="evidence" value="ECO:0007669"/>
    <property type="project" value="UniProtKB-KW"/>
</dbReference>
<proteinExistence type="predicted"/>
<keyword evidence="3 7" id="KW-0560">Oxidoreductase</keyword>
<reference evidence="7" key="1">
    <citation type="submission" date="2022-09" db="EMBL/GenBank/DDBJ databases">
        <title>Actin cytoskeleton and complex cell architecture in an #Asgard archaeon.</title>
        <authorList>
            <person name="Ponce Toledo R.I."/>
            <person name="Schleper C."/>
            <person name="Rodrigues Oliveira T."/>
            <person name="Wollweber F."/>
            <person name="Xu J."/>
            <person name="Rittmann S."/>
            <person name="Klingl A."/>
            <person name="Pilhofer M."/>
        </authorList>
    </citation>
    <scope>NUCLEOTIDE SEQUENCE</scope>
    <source>
        <strain evidence="7">B-35</strain>
    </source>
</reference>
<evidence type="ECO:0000256" key="3">
    <source>
        <dbReference type="ARBA" id="ARBA00023002"/>
    </source>
</evidence>
<evidence type="ECO:0000256" key="4">
    <source>
        <dbReference type="ARBA" id="ARBA00023157"/>
    </source>
</evidence>
<evidence type="ECO:0000256" key="5">
    <source>
        <dbReference type="ARBA" id="ARBA00023284"/>
    </source>
</evidence>
<gene>
    <name evidence="7" type="ORF">NEF87_002294</name>
</gene>